<reference evidence="2 3" key="1">
    <citation type="submission" date="2014-09" db="EMBL/GenBank/DDBJ databases">
        <title>Diverse CRESS DNA viruses recovered from Odonata collected in Arizona and Oklahoma, USA.</title>
        <authorList>
            <person name="Dayaram A."/>
            <person name="Pailes R."/>
            <person name="Potter K."/>
            <person name="Moline A.B."/>
            <person name="Rosenstein D.D."/>
            <person name="Marinov M."/>
            <person name="Varsani A."/>
        </authorList>
    </citation>
    <scope>NUCLEOTIDE SEQUENCE [LARGE SCALE GENOMIC DNA]</scope>
    <source>
        <strain evidence="2">OdaGmV-2-US-1634LM2-12</strain>
    </source>
</reference>
<dbReference type="EMBL" id="KM598388">
    <property type="protein sequence ID" value="AJD07466.1"/>
    <property type="molecule type" value="Genomic_DNA"/>
</dbReference>
<evidence type="ECO:0000313" key="2">
    <source>
        <dbReference type="EMBL" id="AJD07466.1"/>
    </source>
</evidence>
<organism evidence="2 3">
    <name type="scientific">Odonata associated gemycircularvirus 2</name>
    <dbReference type="NCBI Taxonomy" id="1985391"/>
    <lineage>
        <taxon>Viruses</taxon>
        <taxon>Monodnaviria</taxon>
        <taxon>Shotokuvirae</taxon>
        <taxon>Cressdnaviricota</taxon>
        <taxon>Repensiviricetes</taxon>
        <taxon>Geplafuvirales</taxon>
        <taxon>Genomoviridae</taxon>
        <taxon>Gemycircularvirus</taxon>
        <taxon>Gemycircularvirus odona2</taxon>
    </lineage>
</organism>
<protein>
    <submittedName>
        <fullName evidence="2">Putative capsid protein</fullName>
    </submittedName>
</protein>
<feature type="region of interest" description="Disordered" evidence="1">
    <location>
        <begin position="1"/>
        <end position="42"/>
    </location>
</feature>
<name>A0A0B4UGH9_9VIRU</name>
<evidence type="ECO:0000256" key="1">
    <source>
        <dbReference type="SAM" id="MobiDB-lite"/>
    </source>
</evidence>
<proteinExistence type="predicted"/>
<dbReference type="Proteomes" id="UP000164908">
    <property type="component" value="Segment"/>
</dbReference>
<evidence type="ECO:0000313" key="3">
    <source>
        <dbReference type="Proteomes" id="UP000164908"/>
    </source>
</evidence>
<sequence>MVYRSKSRRRTTRRSSTRKRPSTRRRSYGKKRSTFRSRRMSSKRILNLTSKKKQDNMLSFSNTASDGTPTTVAQGSLYVAGVQSGATSNYGMSIFCPTARSLVTAGPPISRWMSQTEPPPHVTLRGYKENLRIQTSSSQPWLWRRIVFNTKGPTFSSTSVGDTATRQKYSPFSDTSIGMARLWFNTSVNAMSATQSLFQTVMFKGAINQDWSDPITAKVDTSRITVMSDRTQTIKTQNSNGHFSERKLWYPMNKNLVYDDDEAGAAEVPAYYSTDAKPGMGDVYIVDFVMPSVGATASDIINFNCTSTLYWHEK</sequence>
<accession>A0A0B4UGH9</accession>